<dbReference type="KEGG" id="cacn:RN83_01305"/>
<evidence type="ECO:0000313" key="4">
    <source>
        <dbReference type="Proteomes" id="UP000223982"/>
    </source>
</evidence>
<evidence type="ECO:0000256" key="1">
    <source>
        <dbReference type="SAM" id="Phobius"/>
    </source>
</evidence>
<keyword evidence="1" id="KW-1133">Transmembrane helix</keyword>
<feature type="transmembrane region" description="Helical" evidence="1">
    <location>
        <begin position="35"/>
        <end position="59"/>
    </location>
</feature>
<evidence type="ECO:0008006" key="5">
    <source>
        <dbReference type="Google" id="ProtNLM"/>
    </source>
</evidence>
<dbReference type="EMBL" id="LKVB01000002">
    <property type="protein sequence ID" value="PHJ28076.1"/>
    <property type="molecule type" value="Genomic_DNA"/>
</dbReference>
<dbReference type="AlphaFoldDB" id="A0AA44U5S7"/>
<dbReference type="Proteomes" id="UP000223982">
    <property type="component" value="Unassembled WGS sequence"/>
</dbReference>
<keyword evidence="2" id="KW-0732">Signal</keyword>
<feature type="transmembrane region" description="Helical" evidence="1">
    <location>
        <begin position="167"/>
        <end position="184"/>
    </location>
</feature>
<feature type="transmembrane region" description="Helical" evidence="1">
    <location>
        <begin position="128"/>
        <end position="147"/>
    </location>
</feature>
<feature type="transmembrane region" description="Helical" evidence="1">
    <location>
        <begin position="80"/>
        <end position="99"/>
    </location>
</feature>
<evidence type="ECO:0000313" key="3">
    <source>
        <dbReference type="EMBL" id="PHJ28076.1"/>
    </source>
</evidence>
<keyword evidence="1" id="KW-0812">Transmembrane</keyword>
<accession>A0AA44U5S7</accession>
<proteinExistence type="predicted"/>
<feature type="chain" id="PRO_5041217642" description="Lipoprotein" evidence="2">
    <location>
        <begin position="24"/>
        <end position="196"/>
    </location>
</feature>
<reference evidence="3 4" key="1">
    <citation type="submission" date="2017-02" db="EMBL/GenBank/DDBJ databases">
        <title>Prevalence of linear plasmids in Propionibacterium acnes isolates obtained from cancerous prostatic tissue.</title>
        <authorList>
            <person name="Davidsson S."/>
            <person name="Bruggemann H."/>
        </authorList>
    </citation>
    <scope>NUCLEOTIDE SEQUENCE [LARGE SCALE GENOMIC DNA]</scope>
    <source>
        <strain evidence="3 4">09-9</strain>
    </source>
</reference>
<feature type="signal peptide" evidence="2">
    <location>
        <begin position="1"/>
        <end position="23"/>
    </location>
</feature>
<protein>
    <recommendedName>
        <fullName evidence="5">Lipoprotein</fullName>
    </recommendedName>
</protein>
<dbReference type="RefSeq" id="WP_002521032.1">
    <property type="nucleotide sequence ID" value="NZ_CABIZT010000002.1"/>
</dbReference>
<organism evidence="3 4">
    <name type="scientific">Cutibacterium acnes</name>
    <name type="common">Propionibacterium acnes</name>
    <dbReference type="NCBI Taxonomy" id="1747"/>
    <lineage>
        <taxon>Bacteria</taxon>
        <taxon>Bacillati</taxon>
        <taxon>Actinomycetota</taxon>
        <taxon>Actinomycetes</taxon>
        <taxon>Propionibacteriales</taxon>
        <taxon>Propionibacteriaceae</taxon>
        <taxon>Cutibacterium</taxon>
    </lineage>
</organism>
<name>A0AA44U5S7_CUTAC</name>
<sequence>MKCWLRNRLAWLQLAVACFFAMACALTDPGELSVPAVFGSIGAFMVFNNLFGLVLAIVYAVGLSRADLTVEDRSSRHTGFLDAALGVAISVIMLLGLLGGPGNASVVRDVPIFLGITMVAARWMPRSLASLPAIAYFFVGLLTGRAYDGEAWWNWPVAKPSGQVSRGWIVASTILGVLALAIPTRKVRQRSAADDD</sequence>
<keyword evidence="1" id="KW-0472">Membrane</keyword>
<dbReference type="PROSITE" id="PS51257">
    <property type="entry name" value="PROKAR_LIPOPROTEIN"/>
    <property type="match status" value="1"/>
</dbReference>
<gene>
    <name evidence="3" type="ORF">APS60_00890</name>
</gene>
<evidence type="ECO:0000256" key="2">
    <source>
        <dbReference type="SAM" id="SignalP"/>
    </source>
</evidence>
<comment type="caution">
    <text evidence="3">The sequence shown here is derived from an EMBL/GenBank/DDBJ whole genome shotgun (WGS) entry which is preliminary data.</text>
</comment>
<feature type="transmembrane region" description="Helical" evidence="1">
    <location>
        <begin position="105"/>
        <end position="121"/>
    </location>
</feature>